<evidence type="ECO:0000313" key="3">
    <source>
        <dbReference type="Proteomes" id="UP001186944"/>
    </source>
</evidence>
<dbReference type="EMBL" id="VSWD01000005">
    <property type="protein sequence ID" value="KAK3101601.1"/>
    <property type="molecule type" value="Genomic_DNA"/>
</dbReference>
<name>A0AA88YPW3_PINIB</name>
<gene>
    <name evidence="2" type="ORF">FSP39_004763</name>
</gene>
<comment type="caution">
    <text evidence="2">The sequence shown here is derived from an EMBL/GenBank/DDBJ whole genome shotgun (WGS) entry which is preliminary data.</text>
</comment>
<feature type="region of interest" description="Disordered" evidence="1">
    <location>
        <begin position="189"/>
        <end position="230"/>
    </location>
</feature>
<evidence type="ECO:0000256" key="1">
    <source>
        <dbReference type="SAM" id="MobiDB-lite"/>
    </source>
</evidence>
<sequence length="230" mass="26602">MFKGNDDSVHSLIIQRKEEIAYEMIYSLRNFPFARRCIGVSAKRDVRGRYDMSKRRDDQVSTLDAVEKLLMEKSSLENEESYEDYGDGWDFINGKEDTMENDYPSNILKKIIKRKSVNTDIISQTFNIAQSSLLQKFERSNVELEVTVLVHLNFTILRRHLKVSSTVIQMTNMDNDHIPVYSTKSIIQKSETEGIQNQDKTGTKANKQKPPPYEKKRTPDMGVRPGAQEE</sequence>
<proteinExistence type="predicted"/>
<keyword evidence="3" id="KW-1185">Reference proteome</keyword>
<organism evidence="2 3">
    <name type="scientific">Pinctada imbricata</name>
    <name type="common">Atlantic pearl-oyster</name>
    <name type="synonym">Pinctada martensii</name>
    <dbReference type="NCBI Taxonomy" id="66713"/>
    <lineage>
        <taxon>Eukaryota</taxon>
        <taxon>Metazoa</taxon>
        <taxon>Spiralia</taxon>
        <taxon>Lophotrochozoa</taxon>
        <taxon>Mollusca</taxon>
        <taxon>Bivalvia</taxon>
        <taxon>Autobranchia</taxon>
        <taxon>Pteriomorphia</taxon>
        <taxon>Pterioida</taxon>
        <taxon>Pterioidea</taxon>
        <taxon>Pteriidae</taxon>
        <taxon>Pinctada</taxon>
    </lineage>
</organism>
<dbReference type="AlphaFoldDB" id="A0AA88YPW3"/>
<feature type="compositionally biased region" description="Polar residues" evidence="1">
    <location>
        <begin position="189"/>
        <end position="205"/>
    </location>
</feature>
<accession>A0AA88YPW3</accession>
<protein>
    <submittedName>
        <fullName evidence="2">Uncharacterized protein</fullName>
    </submittedName>
</protein>
<dbReference type="Proteomes" id="UP001186944">
    <property type="component" value="Unassembled WGS sequence"/>
</dbReference>
<evidence type="ECO:0000313" key="2">
    <source>
        <dbReference type="EMBL" id="KAK3101601.1"/>
    </source>
</evidence>
<reference evidence="2" key="1">
    <citation type="submission" date="2019-08" db="EMBL/GenBank/DDBJ databases">
        <title>The improved chromosome-level genome for the pearl oyster Pinctada fucata martensii using PacBio sequencing and Hi-C.</title>
        <authorList>
            <person name="Zheng Z."/>
        </authorList>
    </citation>
    <scope>NUCLEOTIDE SEQUENCE</scope>
    <source>
        <strain evidence="2">ZZ-2019</strain>
        <tissue evidence="2">Adductor muscle</tissue>
    </source>
</reference>